<dbReference type="PANTHER" id="PTHR10695">
    <property type="entry name" value="DEPHOSPHO-COA KINASE-RELATED"/>
    <property type="match status" value="1"/>
</dbReference>
<comment type="pathway">
    <text evidence="5">Cofactor biosynthesis; coenzyme A biosynthesis; CoA from (R)-pantothenate: step 5/5.</text>
</comment>
<dbReference type="UniPathway" id="UPA00241">
    <property type="reaction ID" value="UER00356"/>
</dbReference>
<dbReference type="Gene3D" id="3.40.50.300">
    <property type="entry name" value="P-loop containing nucleotide triphosphate hydrolases"/>
    <property type="match status" value="1"/>
</dbReference>
<evidence type="ECO:0000313" key="8">
    <source>
        <dbReference type="Proteomes" id="UP000184184"/>
    </source>
</evidence>
<evidence type="ECO:0000256" key="6">
    <source>
        <dbReference type="NCBIfam" id="TIGR00152"/>
    </source>
</evidence>
<dbReference type="InterPro" id="IPR027417">
    <property type="entry name" value="P-loop_NTPase"/>
</dbReference>
<dbReference type="PANTHER" id="PTHR10695:SF46">
    <property type="entry name" value="BIFUNCTIONAL COENZYME A SYNTHASE-RELATED"/>
    <property type="match status" value="1"/>
</dbReference>
<dbReference type="CDD" id="cd02022">
    <property type="entry name" value="DPCK"/>
    <property type="match status" value="1"/>
</dbReference>
<keyword evidence="5 7" id="KW-0418">Kinase</keyword>
<dbReference type="Pfam" id="PF01121">
    <property type="entry name" value="CoaE"/>
    <property type="match status" value="1"/>
</dbReference>
<comment type="function">
    <text evidence="5">Catalyzes the phosphorylation of the 3'-hydroxyl group of dephosphocoenzyme A to form coenzyme A.</text>
</comment>
<comment type="catalytic activity">
    <reaction evidence="5">
        <text>3'-dephospho-CoA + ATP = ADP + CoA + H(+)</text>
        <dbReference type="Rhea" id="RHEA:18245"/>
        <dbReference type="ChEBI" id="CHEBI:15378"/>
        <dbReference type="ChEBI" id="CHEBI:30616"/>
        <dbReference type="ChEBI" id="CHEBI:57287"/>
        <dbReference type="ChEBI" id="CHEBI:57328"/>
        <dbReference type="ChEBI" id="CHEBI:456216"/>
        <dbReference type="EC" id="2.7.1.24"/>
    </reaction>
</comment>
<evidence type="ECO:0000256" key="5">
    <source>
        <dbReference type="HAMAP-Rule" id="MF_00376"/>
    </source>
</evidence>
<dbReference type="GO" id="GO:0005524">
    <property type="term" value="F:ATP binding"/>
    <property type="evidence" value="ECO:0007669"/>
    <property type="project" value="UniProtKB-UniRule"/>
</dbReference>
<dbReference type="PROSITE" id="PS51219">
    <property type="entry name" value="DPCK"/>
    <property type="match status" value="1"/>
</dbReference>
<keyword evidence="4 5" id="KW-0173">Coenzyme A biosynthesis</keyword>
<keyword evidence="3 5" id="KW-0067">ATP-binding</keyword>
<evidence type="ECO:0000256" key="1">
    <source>
        <dbReference type="ARBA" id="ARBA00009018"/>
    </source>
</evidence>
<keyword evidence="8" id="KW-1185">Reference proteome</keyword>
<dbReference type="FunFam" id="3.40.50.300:FF:000485">
    <property type="entry name" value="Dephospho-CoA kinase CAB5"/>
    <property type="match status" value="1"/>
</dbReference>
<evidence type="ECO:0000256" key="4">
    <source>
        <dbReference type="ARBA" id="ARBA00022993"/>
    </source>
</evidence>
<dbReference type="GO" id="GO:0005737">
    <property type="term" value="C:cytoplasm"/>
    <property type="evidence" value="ECO:0007669"/>
    <property type="project" value="UniProtKB-SubCell"/>
</dbReference>
<keyword evidence="5" id="KW-0963">Cytoplasm</keyword>
<evidence type="ECO:0000256" key="3">
    <source>
        <dbReference type="ARBA" id="ARBA00022840"/>
    </source>
</evidence>
<dbReference type="Proteomes" id="UP000184184">
    <property type="component" value="Unassembled WGS sequence"/>
</dbReference>
<name>A0A1M7NQG8_9BACI</name>
<dbReference type="GO" id="GO:0015937">
    <property type="term" value="P:coenzyme A biosynthetic process"/>
    <property type="evidence" value="ECO:0007669"/>
    <property type="project" value="UniProtKB-UniRule"/>
</dbReference>
<comment type="similarity">
    <text evidence="1 5">Belongs to the CoaE family.</text>
</comment>
<keyword evidence="2 5" id="KW-0547">Nucleotide-binding</keyword>
<gene>
    <name evidence="5" type="primary">coaE</name>
    <name evidence="7" type="ORF">SAMN05216179_1692</name>
</gene>
<dbReference type="EC" id="2.7.1.24" evidence="5 6"/>
<dbReference type="HAMAP" id="MF_00376">
    <property type="entry name" value="Dephospho_CoA_kinase"/>
    <property type="match status" value="1"/>
</dbReference>
<dbReference type="NCBIfam" id="TIGR00152">
    <property type="entry name" value="dephospho-CoA kinase"/>
    <property type="match status" value="1"/>
</dbReference>
<dbReference type="InterPro" id="IPR001977">
    <property type="entry name" value="Depp_CoAkinase"/>
</dbReference>
<dbReference type="SUPFAM" id="SSF52540">
    <property type="entry name" value="P-loop containing nucleoside triphosphate hydrolases"/>
    <property type="match status" value="1"/>
</dbReference>
<keyword evidence="5" id="KW-0808">Transferase</keyword>
<dbReference type="RefSeq" id="WP_280174048.1">
    <property type="nucleotide sequence ID" value="NZ_FRCZ01000003.1"/>
</dbReference>
<dbReference type="GO" id="GO:0004140">
    <property type="term" value="F:dephospho-CoA kinase activity"/>
    <property type="evidence" value="ECO:0007669"/>
    <property type="project" value="UniProtKB-UniRule"/>
</dbReference>
<dbReference type="AlphaFoldDB" id="A0A1M7NQG8"/>
<proteinExistence type="inferred from homology"/>
<feature type="binding site" evidence="5">
    <location>
        <begin position="10"/>
        <end position="15"/>
    </location>
    <ligand>
        <name>ATP</name>
        <dbReference type="ChEBI" id="CHEBI:30616"/>
    </ligand>
</feature>
<dbReference type="EMBL" id="FRCZ01000003">
    <property type="protein sequence ID" value="SHN06203.1"/>
    <property type="molecule type" value="Genomic_DNA"/>
</dbReference>
<protein>
    <recommendedName>
        <fullName evidence="5 6">Dephospho-CoA kinase</fullName>
        <ecNumber evidence="5 6">2.7.1.24</ecNumber>
    </recommendedName>
    <alternativeName>
        <fullName evidence="5">Dephosphocoenzyme A kinase</fullName>
    </alternativeName>
</protein>
<accession>A0A1M7NQG8</accession>
<reference evidence="7 8" key="1">
    <citation type="submission" date="2016-11" db="EMBL/GenBank/DDBJ databases">
        <authorList>
            <person name="Jaros S."/>
            <person name="Januszkiewicz K."/>
            <person name="Wedrychowicz H."/>
        </authorList>
    </citation>
    <scope>NUCLEOTIDE SEQUENCE [LARGE SCALE GENOMIC DNA]</scope>
    <source>
        <strain evidence="7 8">CGMCC 1.10681</strain>
    </source>
</reference>
<organism evidence="7 8">
    <name type="scientific">Gracilibacillus kekensis</name>
    <dbReference type="NCBI Taxonomy" id="1027249"/>
    <lineage>
        <taxon>Bacteria</taxon>
        <taxon>Bacillati</taxon>
        <taxon>Bacillota</taxon>
        <taxon>Bacilli</taxon>
        <taxon>Bacillales</taxon>
        <taxon>Bacillaceae</taxon>
        <taxon>Gracilibacillus</taxon>
    </lineage>
</organism>
<evidence type="ECO:0000256" key="2">
    <source>
        <dbReference type="ARBA" id="ARBA00022741"/>
    </source>
</evidence>
<evidence type="ECO:0000313" key="7">
    <source>
        <dbReference type="EMBL" id="SHN06203.1"/>
    </source>
</evidence>
<comment type="subcellular location">
    <subcellularLocation>
        <location evidence="5">Cytoplasm</location>
    </subcellularLocation>
</comment>
<sequence>MIIGLTGNIATGKSTISSMIQEEYSIPVIDADMIAREVVEPGEKALQRIVETFGEDILLEDGTLNRKRLGEIIFEDKTKREQLNAIVHPAVRERMEQKKQKFIQLGHELIVLDIPLLFENELTYLVDKTIVVYTTEKIQLKRLMERNQFSEKEAQNRMDAQMDIDKKCAKADAVIDNSGTIASSREQLDSLIKKWKLISKV</sequence>
<dbReference type="STRING" id="1027249.SAMN05216179_1692"/>